<dbReference type="OrthoDB" id="1432556at2"/>
<keyword evidence="1" id="KW-0812">Transmembrane</keyword>
<dbReference type="KEGG" id="mgin:FRZ54_10670"/>
<keyword evidence="3" id="KW-1185">Reference proteome</keyword>
<evidence type="ECO:0000313" key="2">
    <source>
        <dbReference type="EMBL" id="QEC63023.1"/>
    </source>
</evidence>
<keyword evidence="1" id="KW-1133">Transmembrane helix</keyword>
<dbReference type="Gene3D" id="1.25.40.10">
    <property type="entry name" value="Tetratricopeptide repeat domain"/>
    <property type="match status" value="1"/>
</dbReference>
<sequence>MFSNKARIFVLTVFAGMMVFFVYKQVVELAAACLLLVVLVIVEYFKQGTLVLAAKHYHDKDYAGAEALLKQIKKPEWLMDKRRGIYEYMLGNINLYKQDYEEAALHYDLASKFPLRSVNDHVAALVHAANINIRLGRYEKAEAYLADAEKHEEKTTAKMKAVIEKVKQELKKH</sequence>
<keyword evidence="1" id="KW-0472">Membrane</keyword>
<dbReference type="InterPro" id="IPR011990">
    <property type="entry name" value="TPR-like_helical_dom_sf"/>
</dbReference>
<dbReference type="EMBL" id="CP042436">
    <property type="protein sequence ID" value="QEC63023.1"/>
    <property type="molecule type" value="Genomic_DNA"/>
</dbReference>
<dbReference type="AlphaFoldDB" id="A0A5B8UVP7"/>
<feature type="transmembrane region" description="Helical" evidence="1">
    <location>
        <begin position="29"/>
        <end position="45"/>
    </location>
</feature>
<reference evidence="2 3" key="1">
    <citation type="journal article" date="2017" name="Curr. Microbiol.">
        <title>Mucilaginibacter ginsenosidivorans sp. nov., Isolated from Soil of Ginseng Field.</title>
        <authorList>
            <person name="Kim M.M."/>
            <person name="Siddiqi M.Z."/>
            <person name="Im W.T."/>
        </authorList>
    </citation>
    <scope>NUCLEOTIDE SEQUENCE [LARGE SCALE GENOMIC DNA]</scope>
    <source>
        <strain evidence="2 3">Gsoil 3017</strain>
    </source>
</reference>
<dbReference type="RefSeq" id="WP_147031599.1">
    <property type="nucleotide sequence ID" value="NZ_CP042436.1"/>
</dbReference>
<evidence type="ECO:0000313" key="3">
    <source>
        <dbReference type="Proteomes" id="UP000321479"/>
    </source>
</evidence>
<dbReference type="SUPFAM" id="SSF48452">
    <property type="entry name" value="TPR-like"/>
    <property type="match status" value="1"/>
</dbReference>
<proteinExistence type="predicted"/>
<name>A0A5B8UVP7_9SPHI</name>
<organism evidence="2 3">
    <name type="scientific">Mucilaginibacter ginsenosidivorans</name>
    <dbReference type="NCBI Taxonomy" id="398053"/>
    <lineage>
        <taxon>Bacteria</taxon>
        <taxon>Pseudomonadati</taxon>
        <taxon>Bacteroidota</taxon>
        <taxon>Sphingobacteriia</taxon>
        <taxon>Sphingobacteriales</taxon>
        <taxon>Sphingobacteriaceae</taxon>
        <taxon>Mucilaginibacter</taxon>
    </lineage>
</organism>
<evidence type="ECO:0000256" key="1">
    <source>
        <dbReference type="SAM" id="Phobius"/>
    </source>
</evidence>
<accession>A0A5B8UVP7</accession>
<protein>
    <submittedName>
        <fullName evidence="2">Tetratricopeptide repeat protein</fullName>
    </submittedName>
</protein>
<dbReference type="Proteomes" id="UP000321479">
    <property type="component" value="Chromosome"/>
</dbReference>
<gene>
    <name evidence="2" type="ORF">FRZ54_10670</name>
</gene>